<dbReference type="InterPro" id="IPR011701">
    <property type="entry name" value="MFS"/>
</dbReference>
<keyword evidence="1" id="KW-0472">Membrane</keyword>
<dbReference type="InterPro" id="IPR036259">
    <property type="entry name" value="MFS_trans_sf"/>
</dbReference>
<gene>
    <name evidence="3" type="ORF">S03H2_36561</name>
</gene>
<dbReference type="PANTHER" id="PTHR23526">
    <property type="entry name" value="INTEGRAL MEMBRANE TRANSPORT PROTEIN-RELATED"/>
    <property type="match status" value="1"/>
</dbReference>
<dbReference type="EMBL" id="BARU01022444">
    <property type="protein sequence ID" value="GAH56891.1"/>
    <property type="molecule type" value="Genomic_DNA"/>
</dbReference>
<comment type="caution">
    <text evidence="3">The sequence shown here is derived from an EMBL/GenBank/DDBJ whole genome shotgun (WGS) entry which is preliminary data.</text>
</comment>
<dbReference type="Gene3D" id="1.20.1250.20">
    <property type="entry name" value="MFS general substrate transporter like domains"/>
    <property type="match status" value="2"/>
</dbReference>
<dbReference type="Pfam" id="PF07690">
    <property type="entry name" value="MFS_1"/>
    <property type="match status" value="1"/>
</dbReference>
<dbReference type="PROSITE" id="PS50850">
    <property type="entry name" value="MFS"/>
    <property type="match status" value="1"/>
</dbReference>
<feature type="transmembrane region" description="Helical" evidence="1">
    <location>
        <begin position="127"/>
        <end position="145"/>
    </location>
</feature>
<dbReference type="PANTHER" id="PTHR23526:SF2">
    <property type="entry name" value="MAJOR FACILITATOR SUPERFAMILY (MFS) PROFILE DOMAIN-CONTAINING PROTEIN"/>
    <property type="match status" value="1"/>
</dbReference>
<dbReference type="SUPFAM" id="SSF103473">
    <property type="entry name" value="MFS general substrate transporter"/>
    <property type="match status" value="1"/>
</dbReference>
<dbReference type="InterPro" id="IPR020846">
    <property type="entry name" value="MFS_dom"/>
</dbReference>
<protein>
    <recommendedName>
        <fullName evidence="2">Major facilitator superfamily (MFS) profile domain-containing protein</fullName>
    </recommendedName>
</protein>
<feature type="domain" description="Major facilitator superfamily (MFS) profile" evidence="2">
    <location>
        <begin position="89"/>
        <end position="275"/>
    </location>
</feature>
<feature type="transmembrane region" description="Helical" evidence="1">
    <location>
        <begin position="157"/>
        <end position="175"/>
    </location>
</feature>
<dbReference type="AlphaFoldDB" id="X1GG53"/>
<reference evidence="3" key="1">
    <citation type="journal article" date="2014" name="Front. Microbiol.">
        <title>High frequency of phylogenetically diverse reductive dehalogenase-homologous genes in deep subseafloor sedimentary metagenomes.</title>
        <authorList>
            <person name="Kawai M."/>
            <person name="Futagami T."/>
            <person name="Toyoda A."/>
            <person name="Takaki Y."/>
            <person name="Nishi S."/>
            <person name="Hori S."/>
            <person name="Arai W."/>
            <person name="Tsubouchi T."/>
            <person name="Morono Y."/>
            <person name="Uchiyama I."/>
            <person name="Ito T."/>
            <person name="Fujiyama A."/>
            <person name="Inagaki F."/>
            <person name="Takami H."/>
        </authorList>
    </citation>
    <scope>NUCLEOTIDE SEQUENCE</scope>
    <source>
        <strain evidence="3">Expedition CK06-06</strain>
    </source>
</reference>
<feature type="transmembrane region" description="Helical" evidence="1">
    <location>
        <begin position="12"/>
        <end position="34"/>
    </location>
</feature>
<feature type="transmembrane region" description="Helical" evidence="1">
    <location>
        <begin position="181"/>
        <end position="203"/>
    </location>
</feature>
<sequence>ELVQNDQKWISYYNSICSLGSFIGVLIGGMMIDIFRVENLFLFILINFMLSIIFIVFIRENRQLILDYNKKVPEYIEKKVIDNNPEEDNNISKSIYYSLLFRNFGIIPILNILVIIMSFYISSNTEIALLVGINPLFQFFIMLLLGKILNQKNIKAFMLLGYCLSVIVIVGYIISVDFWGFLTFQVIVSLSYSMFWMATIVYIAQNSTPINKGRLMGYATTSVFAGTTIGGLFFSLLLTVFHSNYYISMLFMIIFPAISILITAFLFKLPEKKVI</sequence>
<keyword evidence="1" id="KW-0812">Transmembrane</keyword>
<proteinExistence type="predicted"/>
<evidence type="ECO:0000313" key="3">
    <source>
        <dbReference type="EMBL" id="GAH56891.1"/>
    </source>
</evidence>
<organism evidence="3">
    <name type="scientific">marine sediment metagenome</name>
    <dbReference type="NCBI Taxonomy" id="412755"/>
    <lineage>
        <taxon>unclassified sequences</taxon>
        <taxon>metagenomes</taxon>
        <taxon>ecological metagenomes</taxon>
    </lineage>
</organism>
<dbReference type="InterPro" id="IPR052528">
    <property type="entry name" value="Sugar_transport-like"/>
</dbReference>
<evidence type="ECO:0000259" key="2">
    <source>
        <dbReference type="PROSITE" id="PS50850"/>
    </source>
</evidence>
<feature type="transmembrane region" description="Helical" evidence="1">
    <location>
        <begin position="215"/>
        <end position="239"/>
    </location>
</feature>
<feature type="transmembrane region" description="Helical" evidence="1">
    <location>
        <begin position="40"/>
        <end position="58"/>
    </location>
</feature>
<evidence type="ECO:0000256" key="1">
    <source>
        <dbReference type="SAM" id="Phobius"/>
    </source>
</evidence>
<name>X1GG53_9ZZZZ</name>
<feature type="transmembrane region" description="Helical" evidence="1">
    <location>
        <begin position="99"/>
        <end position="121"/>
    </location>
</feature>
<feature type="non-terminal residue" evidence="3">
    <location>
        <position position="1"/>
    </location>
</feature>
<keyword evidence="1" id="KW-1133">Transmembrane helix</keyword>
<accession>X1GG53</accession>
<feature type="transmembrane region" description="Helical" evidence="1">
    <location>
        <begin position="245"/>
        <end position="267"/>
    </location>
</feature>
<dbReference type="GO" id="GO:0022857">
    <property type="term" value="F:transmembrane transporter activity"/>
    <property type="evidence" value="ECO:0007669"/>
    <property type="project" value="InterPro"/>
</dbReference>